<organism evidence="4 5">
    <name type="scientific">Sphingobacterium paludis</name>
    <dbReference type="NCBI Taxonomy" id="1476465"/>
    <lineage>
        <taxon>Bacteria</taxon>
        <taxon>Pseudomonadati</taxon>
        <taxon>Bacteroidota</taxon>
        <taxon>Sphingobacteriia</taxon>
        <taxon>Sphingobacteriales</taxon>
        <taxon>Sphingobacteriaceae</taxon>
        <taxon>Sphingobacterium</taxon>
    </lineage>
</organism>
<dbReference type="CDD" id="cd10318">
    <property type="entry name" value="RGL11"/>
    <property type="match status" value="1"/>
</dbReference>
<dbReference type="SUPFAM" id="SSF69318">
    <property type="entry name" value="Integrin alpha N-terminal domain"/>
    <property type="match status" value="1"/>
</dbReference>
<sequence>MQPFAILLRIRRCRLSPHVLLLLLLGMVQTVNAQRLVEFLDRGLVALKTSEKSTFLSWRLLATDAFDKQFSVYRQYPGEQRVRLHKLPLSKGTNLQDNSADHGKDITYTLMEVQNEQEIEAASIHLLAKDPVRPYLEIPLRTPLGYTPGDASVADLDGDGSYEIVLHQTGKARDNAHNGLTDEPIFQAYKLDGTLLWEINLGKNIREGAHYTQFLLYDLDGDGRAELVCKTADGTKDGLGNIIGDAQADWRDTTVQSPTFGRIVEGPEFLTVFDGLTGEALHTVDYLPLRGDLRSWGDSKANRSDRFLAAVAYLDGKNPSIVMTRGYYARTALVAWDFKDKKLQRRWIFDTQKAEHPYSGQGYHNLSVADVDQDGKDEIIFGAMTIDDDGTGLYSTGLGHGDALHVSDLDPDRPGLEVFGIHELKGGRKGIGAALRDARTGEIIFQGAIDQDVPRGVAGNIDPEHRGAYMWWLGSKSLYDMKGNAIGIAPSSANFLIWWDGDLSRELLNSNYIEKYKEGIIFRADGASSINGTKSTPNLSADILGDWREELILRADDNQSLRIYSTTIPTEHRLYTLMHDPQYRLSVVWQNVAYNQPPHTGYYLGVGMDKPSPPPVKIVHPERGEKAAAGRPQPPTVPKRSSLPHQYE</sequence>
<feature type="domain" description="Rhamnogalacturonan I lyase beta-sheet" evidence="2">
    <location>
        <begin position="37"/>
        <end position="121"/>
    </location>
</feature>
<protein>
    <submittedName>
        <fullName evidence="4">Rhamnogalacturonan endolyase</fullName>
    </submittedName>
</protein>
<evidence type="ECO:0000259" key="2">
    <source>
        <dbReference type="Pfam" id="PF18370"/>
    </source>
</evidence>
<dbReference type="EMBL" id="SNZV01000002">
    <property type="protein sequence ID" value="TDS15699.1"/>
    <property type="molecule type" value="Genomic_DNA"/>
</dbReference>
<dbReference type="GO" id="GO:0016829">
    <property type="term" value="F:lyase activity"/>
    <property type="evidence" value="ECO:0007669"/>
    <property type="project" value="UniProtKB-KW"/>
</dbReference>
<proteinExistence type="predicted"/>
<dbReference type="InterPro" id="IPR041624">
    <property type="entry name" value="RGI_lyase"/>
</dbReference>
<dbReference type="InterPro" id="IPR013783">
    <property type="entry name" value="Ig-like_fold"/>
</dbReference>
<evidence type="ECO:0000256" key="1">
    <source>
        <dbReference type="SAM" id="MobiDB-lite"/>
    </source>
</evidence>
<keyword evidence="5" id="KW-1185">Reference proteome</keyword>
<keyword evidence="4" id="KW-0456">Lyase</keyword>
<dbReference type="AlphaFoldDB" id="A0A4R7D3R9"/>
<dbReference type="Proteomes" id="UP000294752">
    <property type="component" value="Unassembled WGS sequence"/>
</dbReference>
<dbReference type="PANTHER" id="PTHR43118">
    <property type="entry name" value="RHAMNOGALACTURONAN LYASE (EUROFUNG)"/>
    <property type="match status" value="1"/>
</dbReference>
<reference evidence="4 5" key="1">
    <citation type="submission" date="2019-03" db="EMBL/GenBank/DDBJ databases">
        <title>Genomic Encyclopedia of Type Strains, Phase III (KMG-III): the genomes of soil and plant-associated and newly described type strains.</title>
        <authorList>
            <person name="Whitman W."/>
        </authorList>
    </citation>
    <scope>NUCLEOTIDE SEQUENCE [LARGE SCALE GENOMIC DNA]</scope>
    <source>
        <strain evidence="4 5">CGMCC 1.12801</strain>
    </source>
</reference>
<accession>A0A4R7D3R9</accession>
<gene>
    <name evidence="4" type="ORF">B0I21_10212</name>
</gene>
<feature type="compositionally biased region" description="Basic and acidic residues" evidence="1">
    <location>
        <begin position="619"/>
        <end position="628"/>
    </location>
</feature>
<feature type="region of interest" description="Disordered" evidence="1">
    <location>
        <begin position="613"/>
        <end position="648"/>
    </location>
</feature>
<dbReference type="RefSeq" id="WP_166637761.1">
    <property type="nucleotide sequence ID" value="NZ_SNZV01000002.1"/>
</dbReference>
<evidence type="ECO:0000313" key="4">
    <source>
        <dbReference type="EMBL" id="TDS15699.1"/>
    </source>
</evidence>
<dbReference type="Gene3D" id="2.60.40.10">
    <property type="entry name" value="Immunoglobulins"/>
    <property type="match status" value="1"/>
</dbReference>
<comment type="caution">
    <text evidence="4">The sequence shown here is derived from an EMBL/GenBank/DDBJ whole genome shotgun (WGS) entry which is preliminary data.</text>
</comment>
<name>A0A4R7D3R9_9SPHI</name>
<evidence type="ECO:0000313" key="5">
    <source>
        <dbReference type="Proteomes" id="UP000294752"/>
    </source>
</evidence>
<dbReference type="Pfam" id="PF18370">
    <property type="entry name" value="RGI_lyase"/>
    <property type="match status" value="1"/>
</dbReference>
<dbReference type="InterPro" id="IPR028994">
    <property type="entry name" value="Integrin_alpha_N"/>
</dbReference>
<dbReference type="InterPro" id="IPR049366">
    <property type="entry name" value="RGL11_C"/>
</dbReference>
<feature type="domain" description="Rhamnogalacturonan lyase family 11 C-terminal" evidence="3">
    <location>
        <begin position="144"/>
        <end position="613"/>
    </location>
</feature>
<dbReference type="Pfam" id="PF21348">
    <property type="entry name" value="RGL11_C"/>
    <property type="match status" value="1"/>
</dbReference>
<evidence type="ECO:0000259" key="3">
    <source>
        <dbReference type="Pfam" id="PF21348"/>
    </source>
</evidence>
<dbReference type="InterPro" id="IPR034641">
    <property type="entry name" value="RGL11"/>
</dbReference>
<dbReference type="PANTHER" id="PTHR43118:SF1">
    <property type="entry name" value="RHAMNOGALACTURONAN LYASE (EUROFUNG)"/>
    <property type="match status" value="1"/>
</dbReference>